<evidence type="ECO:0000313" key="3">
    <source>
        <dbReference type="Proteomes" id="UP000482800"/>
    </source>
</evidence>
<organism evidence="2 3">
    <name type="scientific">Phytohabitans houttuyneae</name>
    <dbReference type="NCBI Taxonomy" id="1076126"/>
    <lineage>
        <taxon>Bacteria</taxon>
        <taxon>Bacillati</taxon>
        <taxon>Actinomycetota</taxon>
        <taxon>Actinomycetes</taxon>
        <taxon>Micromonosporales</taxon>
        <taxon>Micromonosporaceae</taxon>
    </lineage>
</organism>
<gene>
    <name evidence="2" type="ORF">Phou_102700</name>
</gene>
<accession>A0A6V8KRN9</accession>
<comment type="caution">
    <text evidence="2">The sequence shown here is derived from an EMBL/GenBank/DDBJ whole genome shotgun (WGS) entry which is preliminary data.</text>
</comment>
<keyword evidence="3" id="KW-1185">Reference proteome</keyword>
<dbReference type="AlphaFoldDB" id="A0A6V8KRN9"/>
<evidence type="ECO:0000313" key="2">
    <source>
        <dbReference type="EMBL" id="GFJ86090.1"/>
    </source>
</evidence>
<evidence type="ECO:0000256" key="1">
    <source>
        <dbReference type="SAM" id="MobiDB-lite"/>
    </source>
</evidence>
<sequence length="72" mass="7358">MTSNTINVYANAIGMVAVSPLDAKPTGVPNPTVRRAASTMDTVSPPRIAEAYPGGPARTAPISGANRPDRPA</sequence>
<name>A0A6V8KRN9_9ACTN</name>
<reference evidence="2 3" key="2">
    <citation type="submission" date="2020-03" db="EMBL/GenBank/DDBJ databases">
        <authorList>
            <person name="Ichikawa N."/>
            <person name="Kimura A."/>
            <person name="Kitahashi Y."/>
            <person name="Uohara A."/>
        </authorList>
    </citation>
    <scope>NUCLEOTIDE SEQUENCE [LARGE SCALE GENOMIC DNA]</scope>
    <source>
        <strain evidence="2 3">NBRC 108639</strain>
    </source>
</reference>
<dbReference type="Proteomes" id="UP000482800">
    <property type="component" value="Unassembled WGS sequence"/>
</dbReference>
<protein>
    <submittedName>
        <fullName evidence="2">Uncharacterized protein</fullName>
    </submittedName>
</protein>
<reference evidence="2 3" key="1">
    <citation type="submission" date="2020-03" db="EMBL/GenBank/DDBJ databases">
        <title>Whole genome shotgun sequence of Phytohabitans houttuyneae NBRC 108639.</title>
        <authorList>
            <person name="Komaki H."/>
            <person name="Tamura T."/>
        </authorList>
    </citation>
    <scope>NUCLEOTIDE SEQUENCE [LARGE SCALE GENOMIC DNA]</scope>
    <source>
        <strain evidence="2 3">NBRC 108639</strain>
    </source>
</reference>
<feature type="region of interest" description="Disordered" evidence="1">
    <location>
        <begin position="34"/>
        <end position="72"/>
    </location>
</feature>
<dbReference type="EMBL" id="BLPF01000005">
    <property type="protein sequence ID" value="GFJ86090.1"/>
    <property type="molecule type" value="Genomic_DNA"/>
</dbReference>
<proteinExistence type="predicted"/>